<reference evidence="3 4" key="1">
    <citation type="submission" date="2019-09" db="EMBL/GenBank/DDBJ databases">
        <title>Taxonomic organization of the family Brucellaceae based on a phylogenomic approach.</title>
        <authorList>
            <person name="Leclercq S."/>
            <person name="Cloeckaert A."/>
            <person name="Zygmunt M.S."/>
        </authorList>
    </citation>
    <scope>NUCLEOTIDE SEQUENCE [LARGE SCALE GENOMIC DNA]</scope>
    <source>
        <strain evidence="3 4">WS1830</strain>
    </source>
</reference>
<evidence type="ECO:0000313" key="4">
    <source>
        <dbReference type="Proteomes" id="UP000481643"/>
    </source>
</evidence>
<feature type="transmembrane region" description="Helical" evidence="1">
    <location>
        <begin position="39"/>
        <end position="66"/>
    </location>
</feature>
<dbReference type="InterPro" id="IPR032876">
    <property type="entry name" value="J_dom"/>
</dbReference>
<evidence type="ECO:0000256" key="1">
    <source>
        <dbReference type="SAM" id="Phobius"/>
    </source>
</evidence>
<dbReference type="Pfam" id="PF13550">
    <property type="entry name" value="Phage-tail_3"/>
    <property type="match status" value="1"/>
</dbReference>
<protein>
    <recommendedName>
        <fullName evidence="2">Tip attachment protein J domain-containing protein</fullName>
    </recommendedName>
</protein>
<dbReference type="RefSeq" id="WP_151651481.1">
    <property type="nucleotide sequence ID" value="NZ_WBVX01000006.1"/>
</dbReference>
<sequence>MAIKVFLYALYFFFITLLVPAHAAPVLGAIGFIAKAVTAFAASSWIGGVIVGIGKAVVVGLLNMAIGKLTNKKQKQEAIGVVLQTQMGDDLPLSFVMGKRATAGKRKYWGTWGKEGNTPNAYFVDVIEIGSIPSYAGPQGVEALWVGDKKATIEWDKPHADGRGFPVTEYRKDGKDHCWVKYLDGTQTAADPYLVAKFMSVAERPFTNDMIGRGKQVLILTCRFNSDVFSGNPEILVEPAPVRAYDIRKDTTAGGSGAHRYGVHSTYEPTRNNAVIIYNIVRGIQDAGGKWIYGGQDVAAYRWPASNAMAAANECDRLIDNRVQFQCGAEIFVDEEPTAVIEQLRLGCNGRFVLSDGTVELLVGAPAAPVWAFTDEQVIRSEDSEMDPWPSLSETHNTITATYPDPDSRWAMKDAPEYSVEEYVTDDSRWLTHAIAFRAVPDGKQVQALQKTLIEEGRRFVVHELTLPPIARLLKPGNVVSWTSLHNSYTDKLFMIERITRKRGSLQRVILRELEPADYDPPEFIIPPTPSWIGPITVPTQPMYGWSIVPATIDDDLGRPRRATVRISCDPDQDDVTHVHVQLRIRGTDKVIYDSDSTPYAAPYSWIVQANLPNDTWLEGRGKFVPGTRRDTDWSAWLSVKTDDVRLGSSDISVELEATRGALREVLKDVAGVYDRMDDIIEQVAAAAALGTGVNVVDRQVYQKKFRDAFAQIIEEKQLRADADSALAQITTLLQSQMDDPATGNKALASAVQDTKTEVTKQGGQISALSESLTGVSAKVGEISADGYLSITANTNPGGGALATVTLSARGQQNGQTAVGSMTIRVVNRNGQLVAENIHIADRTIFASANGDVVGIPILIENGVLVLDVGRIRKAIVEELQAENGKWRLLGGGNNASFEIGF</sequence>
<accession>A0A6L3YU87</accession>
<dbReference type="EMBL" id="WBVX01000006">
    <property type="protein sequence ID" value="KAB2687515.1"/>
    <property type="molecule type" value="Genomic_DNA"/>
</dbReference>
<evidence type="ECO:0000259" key="2">
    <source>
        <dbReference type="Pfam" id="PF13550"/>
    </source>
</evidence>
<comment type="caution">
    <text evidence="3">The sequence shown here is derived from an EMBL/GenBank/DDBJ whole genome shotgun (WGS) entry which is preliminary data.</text>
</comment>
<proteinExistence type="predicted"/>
<feature type="domain" description="Tip attachment protein J" evidence="2">
    <location>
        <begin position="336"/>
        <end position="499"/>
    </location>
</feature>
<evidence type="ECO:0000313" key="3">
    <source>
        <dbReference type="EMBL" id="KAB2687515.1"/>
    </source>
</evidence>
<organism evidence="3 4">
    <name type="scientific">Brucella tritici</name>
    <dbReference type="NCBI Taxonomy" id="94626"/>
    <lineage>
        <taxon>Bacteria</taxon>
        <taxon>Pseudomonadati</taxon>
        <taxon>Pseudomonadota</taxon>
        <taxon>Alphaproteobacteria</taxon>
        <taxon>Hyphomicrobiales</taxon>
        <taxon>Brucellaceae</taxon>
        <taxon>Brucella/Ochrobactrum group</taxon>
        <taxon>Brucella</taxon>
    </lineage>
</organism>
<gene>
    <name evidence="3" type="ORF">F9L08_08145</name>
</gene>
<keyword evidence="1" id="KW-0472">Membrane</keyword>
<name>A0A6L3YU87_9HYPH</name>
<dbReference type="AlphaFoldDB" id="A0A6L3YU87"/>
<keyword evidence="1" id="KW-1133">Transmembrane helix</keyword>
<keyword evidence="1" id="KW-0812">Transmembrane</keyword>
<dbReference type="Proteomes" id="UP000481643">
    <property type="component" value="Unassembled WGS sequence"/>
</dbReference>